<dbReference type="HOGENOM" id="CLU_880158_0_0_1"/>
<proteinExistence type="predicted"/>
<dbReference type="Proteomes" id="UP000053593">
    <property type="component" value="Unassembled WGS sequence"/>
</dbReference>
<accession>A0A0D0CR41</accession>
<dbReference type="EMBL" id="KN834770">
    <property type="protein sequence ID" value="KIK61607.1"/>
    <property type="molecule type" value="Genomic_DNA"/>
</dbReference>
<keyword evidence="4" id="KW-1185">Reference proteome</keyword>
<evidence type="ECO:0000313" key="3">
    <source>
        <dbReference type="EMBL" id="KIK61607.1"/>
    </source>
</evidence>
<keyword evidence="1" id="KW-0175">Coiled coil</keyword>
<keyword evidence="2" id="KW-0472">Membrane</keyword>
<reference evidence="3 4" key="1">
    <citation type="submission" date="2014-04" db="EMBL/GenBank/DDBJ databases">
        <title>Evolutionary Origins and Diversification of the Mycorrhizal Mutualists.</title>
        <authorList>
            <consortium name="DOE Joint Genome Institute"/>
            <consortium name="Mycorrhizal Genomics Consortium"/>
            <person name="Kohler A."/>
            <person name="Kuo A."/>
            <person name="Nagy L.G."/>
            <person name="Floudas D."/>
            <person name="Copeland A."/>
            <person name="Barry K.W."/>
            <person name="Cichocki N."/>
            <person name="Veneault-Fourrey C."/>
            <person name="LaButti K."/>
            <person name="Lindquist E.A."/>
            <person name="Lipzen A."/>
            <person name="Lundell T."/>
            <person name="Morin E."/>
            <person name="Murat C."/>
            <person name="Riley R."/>
            <person name="Ohm R."/>
            <person name="Sun H."/>
            <person name="Tunlid A."/>
            <person name="Henrissat B."/>
            <person name="Grigoriev I.V."/>
            <person name="Hibbett D.S."/>
            <person name="Martin F."/>
        </authorList>
    </citation>
    <scope>NUCLEOTIDE SEQUENCE [LARGE SCALE GENOMIC DNA]</scope>
    <source>
        <strain evidence="3 4">FD-317 M1</strain>
    </source>
</reference>
<evidence type="ECO:0000313" key="4">
    <source>
        <dbReference type="Proteomes" id="UP000053593"/>
    </source>
</evidence>
<organism evidence="3 4">
    <name type="scientific">Collybiopsis luxurians FD-317 M1</name>
    <dbReference type="NCBI Taxonomy" id="944289"/>
    <lineage>
        <taxon>Eukaryota</taxon>
        <taxon>Fungi</taxon>
        <taxon>Dikarya</taxon>
        <taxon>Basidiomycota</taxon>
        <taxon>Agaricomycotina</taxon>
        <taxon>Agaricomycetes</taxon>
        <taxon>Agaricomycetidae</taxon>
        <taxon>Agaricales</taxon>
        <taxon>Marasmiineae</taxon>
        <taxon>Omphalotaceae</taxon>
        <taxon>Collybiopsis</taxon>
        <taxon>Collybiopsis luxurians</taxon>
    </lineage>
</organism>
<evidence type="ECO:0000256" key="2">
    <source>
        <dbReference type="SAM" id="Phobius"/>
    </source>
</evidence>
<feature type="transmembrane region" description="Helical" evidence="2">
    <location>
        <begin position="20"/>
        <end position="41"/>
    </location>
</feature>
<feature type="coiled-coil region" evidence="1">
    <location>
        <begin position="60"/>
        <end position="165"/>
    </location>
</feature>
<evidence type="ECO:0000256" key="1">
    <source>
        <dbReference type="SAM" id="Coils"/>
    </source>
</evidence>
<keyword evidence="2" id="KW-1133">Transmembrane helix</keyword>
<sequence length="316" mass="37305">MYYYPMLNYCYDPFFTPRFSTMAALGFAASICVAVAVDRLLCRRNPPANSANIGWILTRCEDLERQLSEQELRYEELKLVSAASQAKYLKLERYFLANEQQYERRCAELESDNARLRNLIRAQQNTLRLQPFVSFLDRLLLVNKLLRQRKDLVRLKEVLAEKEQDIRSKAFIAFRDRVLVANLVWKQQKQLKLLKEEAETLKRGRVRAVTRSAKQMVLDTRREGMVDELVKGLIEDIERGKRRERELKEKYEQDIEELNGEWVKEHKKLLSEIEELRLSQRAKLIEQEISNQVEDRLVANLAESRREVARLEALKG</sequence>
<feature type="coiled-coil region" evidence="1">
    <location>
        <begin position="230"/>
        <end position="261"/>
    </location>
</feature>
<gene>
    <name evidence="3" type="ORF">GYMLUDRAFT_567662</name>
</gene>
<keyword evidence="2" id="KW-0812">Transmembrane</keyword>
<name>A0A0D0CR41_9AGAR</name>
<dbReference type="OrthoDB" id="3008788at2759"/>
<protein>
    <submittedName>
        <fullName evidence="3">Uncharacterized protein</fullName>
    </submittedName>
</protein>
<dbReference type="AlphaFoldDB" id="A0A0D0CR41"/>